<dbReference type="PRINTS" id="PR00454">
    <property type="entry name" value="ETSDOMAIN"/>
</dbReference>
<dbReference type="Gene3D" id="1.10.10.10">
    <property type="entry name" value="Winged helix-like DNA-binding domain superfamily/Winged helix DNA-binding domain"/>
    <property type="match status" value="1"/>
</dbReference>
<dbReference type="Pfam" id="PF00178">
    <property type="entry name" value="Ets"/>
    <property type="match status" value="1"/>
</dbReference>
<comment type="subcellular location">
    <subcellularLocation>
        <location evidence="1 5">Nucleus</location>
    </subcellularLocation>
</comment>
<protein>
    <recommendedName>
        <fullName evidence="11">ETS domain-containing protein</fullName>
    </recommendedName>
</protein>
<dbReference type="FunFam" id="1.10.10.10:FF:000039">
    <property type="entry name" value="Friend leukemia integration 1 transcription factor"/>
    <property type="match status" value="1"/>
</dbReference>
<dbReference type="InterPro" id="IPR013761">
    <property type="entry name" value="SAM/pointed_sf"/>
</dbReference>
<evidence type="ECO:0000256" key="3">
    <source>
        <dbReference type="ARBA" id="ARBA00023125"/>
    </source>
</evidence>
<reference evidence="9" key="2">
    <citation type="submission" date="2015-02" db="UniProtKB">
        <authorList>
            <consortium name="EnsemblMetazoa"/>
        </authorList>
    </citation>
    <scope>IDENTIFICATION</scope>
</reference>
<dbReference type="PhylomeDB" id="T1J9J6"/>
<keyword evidence="10" id="KW-1185">Reference proteome</keyword>
<dbReference type="PROSITE" id="PS00345">
    <property type="entry name" value="ETS_DOMAIN_1"/>
    <property type="match status" value="1"/>
</dbReference>
<evidence type="ECO:0000256" key="4">
    <source>
        <dbReference type="ARBA" id="ARBA00023242"/>
    </source>
</evidence>
<dbReference type="InterPro" id="IPR000418">
    <property type="entry name" value="Ets_dom"/>
</dbReference>
<evidence type="ECO:0000256" key="6">
    <source>
        <dbReference type="SAM" id="MobiDB-lite"/>
    </source>
</evidence>
<dbReference type="HOGENOM" id="CLU_045216_0_0_1"/>
<dbReference type="EMBL" id="JH431975">
    <property type="status" value="NOT_ANNOTATED_CDS"/>
    <property type="molecule type" value="Genomic_DNA"/>
</dbReference>
<feature type="domain" description="ETS" evidence="7">
    <location>
        <begin position="257"/>
        <end position="337"/>
    </location>
</feature>
<evidence type="ECO:0000256" key="1">
    <source>
        <dbReference type="ARBA" id="ARBA00004123"/>
    </source>
</evidence>
<dbReference type="Proteomes" id="UP000014500">
    <property type="component" value="Unassembled WGS sequence"/>
</dbReference>
<dbReference type="AlphaFoldDB" id="T1J9J6"/>
<keyword evidence="3 5" id="KW-0238">DNA-binding</keyword>
<dbReference type="PROSITE" id="PS50061">
    <property type="entry name" value="ETS_DOMAIN_3"/>
    <property type="match status" value="1"/>
</dbReference>
<dbReference type="SUPFAM" id="SSF46785">
    <property type="entry name" value="Winged helix' DNA-binding domain"/>
    <property type="match status" value="1"/>
</dbReference>
<evidence type="ECO:0000313" key="10">
    <source>
        <dbReference type="Proteomes" id="UP000014500"/>
    </source>
</evidence>
<dbReference type="PANTHER" id="PTHR11849:SF304">
    <property type="entry name" value="DNA-BINDING PROTEIN D-ETS-3"/>
    <property type="match status" value="1"/>
</dbReference>
<dbReference type="PROSITE" id="PS51433">
    <property type="entry name" value="PNT"/>
    <property type="match status" value="1"/>
</dbReference>
<evidence type="ECO:0000259" key="8">
    <source>
        <dbReference type="PROSITE" id="PS51433"/>
    </source>
</evidence>
<reference evidence="10" key="1">
    <citation type="submission" date="2011-05" db="EMBL/GenBank/DDBJ databases">
        <authorList>
            <person name="Richards S.R."/>
            <person name="Qu J."/>
            <person name="Jiang H."/>
            <person name="Jhangiani S.N."/>
            <person name="Agravi P."/>
            <person name="Goodspeed R."/>
            <person name="Gross S."/>
            <person name="Mandapat C."/>
            <person name="Jackson L."/>
            <person name="Mathew T."/>
            <person name="Pu L."/>
            <person name="Thornton R."/>
            <person name="Saada N."/>
            <person name="Wilczek-Boney K.B."/>
            <person name="Lee S."/>
            <person name="Kovar C."/>
            <person name="Wu Y."/>
            <person name="Scherer S.E."/>
            <person name="Worley K.C."/>
            <person name="Muzny D.M."/>
            <person name="Gibbs R."/>
        </authorList>
    </citation>
    <scope>NUCLEOTIDE SEQUENCE</scope>
    <source>
        <strain evidence="10">Brora</strain>
    </source>
</reference>
<evidence type="ECO:0008006" key="11">
    <source>
        <dbReference type="Google" id="ProtNLM"/>
    </source>
</evidence>
<organism evidence="9 10">
    <name type="scientific">Strigamia maritima</name>
    <name type="common">European centipede</name>
    <name type="synonym">Geophilus maritimus</name>
    <dbReference type="NCBI Taxonomy" id="126957"/>
    <lineage>
        <taxon>Eukaryota</taxon>
        <taxon>Metazoa</taxon>
        <taxon>Ecdysozoa</taxon>
        <taxon>Arthropoda</taxon>
        <taxon>Myriapoda</taxon>
        <taxon>Chilopoda</taxon>
        <taxon>Pleurostigmophora</taxon>
        <taxon>Geophilomorpha</taxon>
        <taxon>Linotaeniidae</taxon>
        <taxon>Strigamia</taxon>
    </lineage>
</organism>
<accession>T1J9J6</accession>
<dbReference type="EnsemblMetazoa" id="SMAR010393-RA">
    <property type="protein sequence ID" value="SMAR010393-PA"/>
    <property type="gene ID" value="SMAR010393"/>
</dbReference>
<name>T1J9J6_STRMM</name>
<dbReference type="CDD" id="cd08203">
    <property type="entry name" value="SAM_PNT"/>
    <property type="match status" value="1"/>
</dbReference>
<dbReference type="PANTHER" id="PTHR11849">
    <property type="entry name" value="ETS"/>
    <property type="match status" value="1"/>
</dbReference>
<feature type="domain" description="PNT" evidence="8">
    <location>
        <begin position="85"/>
        <end position="170"/>
    </location>
</feature>
<dbReference type="OMA" id="PRTSERC"/>
<dbReference type="GO" id="GO:0030154">
    <property type="term" value="P:cell differentiation"/>
    <property type="evidence" value="ECO:0007669"/>
    <property type="project" value="TreeGrafter"/>
</dbReference>
<dbReference type="InterPro" id="IPR036388">
    <property type="entry name" value="WH-like_DNA-bd_sf"/>
</dbReference>
<dbReference type="GO" id="GO:0000981">
    <property type="term" value="F:DNA-binding transcription factor activity, RNA polymerase II-specific"/>
    <property type="evidence" value="ECO:0007669"/>
    <property type="project" value="TreeGrafter"/>
</dbReference>
<keyword evidence="4 5" id="KW-0539">Nucleus</keyword>
<proteinExistence type="inferred from homology"/>
<dbReference type="InterPro" id="IPR046328">
    <property type="entry name" value="ETS_fam"/>
</dbReference>
<dbReference type="Gene3D" id="1.10.150.50">
    <property type="entry name" value="Transcription Factor, Ets-1"/>
    <property type="match status" value="1"/>
</dbReference>
<dbReference type="eggNOG" id="KOG3806">
    <property type="taxonomic scope" value="Eukaryota"/>
</dbReference>
<feature type="region of interest" description="Disordered" evidence="6">
    <location>
        <begin position="81"/>
        <end position="100"/>
    </location>
</feature>
<dbReference type="SMART" id="SM00413">
    <property type="entry name" value="ETS"/>
    <property type="match status" value="1"/>
</dbReference>
<dbReference type="PROSITE" id="PS00346">
    <property type="entry name" value="ETS_DOMAIN_2"/>
    <property type="match status" value="1"/>
</dbReference>
<evidence type="ECO:0000256" key="2">
    <source>
        <dbReference type="ARBA" id="ARBA00005562"/>
    </source>
</evidence>
<evidence type="ECO:0000313" key="9">
    <source>
        <dbReference type="EnsemblMetazoa" id="SMAR010393-PA"/>
    </source>
</evidence>
<evidence type="ECO:0000256" key="5">
    <source>
        <dbReference type="RuleBase" id="RU004019"/>
    </source>
</evidence>
<dbReference type="STRING" id="126957.T1J9J6"/>
<comment type="similarity">
    <text evidence="2 5">Belongs to the ETS family.</text>
</comment>
<dbReference type="InterPro" id="IPR036390">
    <property type="entry name" value="WH_DNA-bd_sf"/>
</dbReference>
<dbReference type="InterPro" id="IPR003118">
    <property type="entry name" value="Pointed_dom"/>
</dbReference>
<dbReference type="Pfam" id="PF02198">
    <property type="entry name" value="SAM_PNT"/>
    <property type="match status" value="1"/>
</dbReference>
<dbReference type="SUPFAM" id="SSF47769">
    <property type="entry name" value="SAM/Pointed domain"/>
    <property type="match status" value="1"/>
</dbReference>
<dbReference type="GO" id="GO:0043565">
    <property type="term" value="F:sequence-specific DNA binding"/>
    <property type="evidence" value="ECO:0007669"/>
    <property type="project" value="InterPro"/>
</dbReference>
<dbReference type="SMART" id="SM00251">
    <property type="entry name" value="SAM_PNT"/>
    <property type="match status" value="1"/>
</dbReference>
<evidence type="ECO:0000259" key="7">
    <source>
        <dbReference type="PROSITE" id="PS50061"/>
    </source>
</evidence>
<sequence>MLNYTHCEDTQPFESWIQSPPSYDDIMARRKTSSDSTDSWYLQWEFDAEPFSLRNSMLDEISSSPVGSGKENCVEVVVSDLDERSHSEGEEDSGSSVVVPADPTKWTSIHIDQWLRWARTKFQLGPVNGRCFPRNGAELCKMTKDELKKITDKRTGNKLAAHLRILRQAIGQVQTSISDDDSTDEESSYAEALRKSGWNSAAYDTPPGSAAVHGLTHQTLSVSSSKGNDGSTVSSQDPYQLFSAASSRLASQGSGQIQLWQFLLELLSDSGNASCITWEGTNGEFKLTDPDEVARRWGERKSKPNMNYDKLSRALRYYYDKNIMTKVHGKRYAYKFDFHGLMQACQASTADSAAYKYQSELGLLHANYAAQCAVAATPKLNYLGAHHHHHAHHHPSMGATSTSPAASYFTSAVPSPYWSTSSATYNPLYPNLSGHTLTHRTTHRPNGLGSYPYA</sequence>
<dbReference type="GO" id="GO:0005634">
    <property type="term" value="C:nucleus"/>
    <property type="evidence" value="ECO:0007669"/>
    <property type="project" value="UniProtKB-SubCell"/>
</dbReference>